<name>A0ABT8F875_9BACT</name>
<dbReference type="Proteomes" id="UP001168552">
    <property type="component" value="Unassembled WGS sequence"/>
</dbReference>
<dbReference type="RefSeq" id="WP_320005175.1">
    <property type="nucleotide sequence ID" value="NZ_JAUHJS010000007.1"/>
</dbReference>
<keyword evidence="5" id="KW-0998">Cell outer membrane</keyword>
<dbReference type="SUPFAM" id="SSF48452">
    <property type="entry name" value="TPR-like"/>
    <property type="match status" value="1"/>
</dbReference>
<accession>A0ABT8F875</accession>
<protein>
    <submittedName>
        <fullName evidence="8">RagB/SusD family nutrient uptake outer membrane protein</fullName>
    </submittedName>
</protein>
<dbReference type="Pfam" id="PF14322">
    <property type="entry name" value="SusD-like_3"/>
    <property type="match status" value="1"/>
</dbReference>
<evidence type="ECO:0000256" key="4">
    <source>
        <dbReference type="ARBA" id="ARBA00023136"/>
    </source>
</evidence>
<dbReference type="CDD" id="cd08977">
    <property type="entry name" value="SusD"/>
    <property type="match status" value="1"/>
</dbReference>
<evidence type="ECO:0000259" key="7">
    <source>
        <dbReference type="Pfam" id="PF14322"/>
    </source>
</evidence>
<gene>
    <name evidence="8" type="ORF">QWY31_14095</name>
</gene>
<dbReference type="InterPro" id="IPR012944">
    <property type="entry name" value="SusD_RagB_dom"/>
</dbReference>
<comment type="subcellular location">
    <subcellularLocation>
        <location evidence="1">Cell outer membrane</location>
    </subcellularLocation>
</comment>
<evidence type="ECO:0000256" key="3">
    <source>
        <dbReference type="ARBA" id="ARBA00022729"/>
    </source>
</evidence>
<evidence type="ECO:0000313" key="8">
    <source>
        <dbReference type="EMBL" id="MDN4166637.1"/>
    </source>
</evidence>
<dbReference type="Gene3D" id="1.25.40.390">
    <property type="match status" value="1"/>
</dbReference>
<proteinExistence type="inferred from homology"/>
<dbReference type="PROSITE" id="PS51257">
    <property type="entry name" value="PROKAR_LIPOPROTEIN"/>
    <property type="match status" value="1"/>
</dbReference>
<keyword evidence="3" id="KW-0732">Signal</keyword>
<evidence type="ECO:0000313" key="9">
    <source>
        <dbReference type="Proteomes" id="UP001168552"/>
    </source>
</evidence>
<dbReference type="Pfam" id="PF07980">
    <property type="entry name" value="SusD_RagB"/>
    <property type="match status" value="1"/>
</dbReference>
<dbReference type="InterPro" id="IPR033985">
    <property type="entry name" value="SusD-like_N"/>
</dbReference>
<comment type="similarity">
    <text evidence="2">Belongs to the SusD family.</text>
</comment>
<evidence type="ECO:0000256" key="5">
    <source>
        <dbReference type="ARBA" id="ARBA00023237"/>
    </source>
</evidence>
<keyword evidence="4" id="KW-0472">Membrane</keyword>
<feature type="domain" description="RagB/SusD" evidence="6">
    <location>
        <begin position="264"/>
        <end position="457"/>
    </location>
</feature>
<dbReference type="EMBL" id="JAUHJS010000007">
    <property type="protein sequence ID" value="MDN4166637.1"/>
    <property type="molecule type" value="Genomic_DNA"/>
</dbReference>
<keyword evidence="9" id="KW-1185">Reference proteome</keyword>
<evidence type="ECO:0000259" key="6">
    <source>
        <dbReference type="Pfam" id="PF07980"/>
    </source>
</evidence>
<dbReference type="InterPro" id="IPR011990">
    <property type="entry name" value="TPR-like_helical_dom_sf"/>
</dbReference>
<evidence type="ECO:0000256" key="2">
    <source>
        <dbReference type="ARBA" id="ARBA00006275"/>
    </source>
</evidence>
<feature type="domain" description="SusD-like N-terminal" evidence="7">
    <location>
        <begin position="101"/>
        <end position="224"/>
    </location>
</feature>
<sequence length="497" mass="55550">MKTSNIRKKLTLSLAILGLVSCKDFLELPPQGQITQSNFPTSAEDALLATNAIYNTLRFNEFHFGLFPIMDIMSDDAHKGSNPSDGAATVGPYDTFTHISTEGNISRWWNALYQGVQRANVVIENVPDITMDEDLRDRYVAEAKFLRAFFYFDLVRAWGDVPIITTTLPVTDAERSSKALVYELIHEDLEEAIANLPEKSEYPIADLGRATKGAAKALRARVYLFQGNFPEAARWAQEVINSGQYDLFENFADANSEAGEHGIESVFEVGAFGQEGLENGGNQYGNVQGVRGTPNRGWGFNRPSLDLMNSFETDDPRMEATVIFLGEELDGILIAGDSQTPDETTDEDGNLVEIECYNQKVWTPGSTVPPSFGHNRRFIRYADVLLMAAESLNETGNVPLALDYLNEVRERARGGNNALLPDITETDQALLRDIIFEERRHELAMEGHRFWDLVRTNRANSILGPLGFVSGKHELLPIPQIELDLTGNRWPQNPQWE</sequence>
<reference evidence="8" key="1">
    <citation type="submission" date="2023-06" db="EMBL/GenBank/DDBJ databases">
        <title>Cytophagales bacterium Strain LB-30, isolated from soil.</title>
        <authorList>
            <person name="Liu B."/>
        </authorList>
    </citation>
    <scope>NUCLEOTIDE SEQUENCE</scope>
    <source>
        <strain evidence="8">LB-30</strain>
    </source>
</reference>
<comment type="caution">
    <text evidence="8">The sequence shown here is derived from an EMBL/GenBank/DDBJ whole genome shotgun (WGS) entry which is preliminary data.</text>
</comment>
<evidence type="ECO:0000256" key="1">
    <source>
        <dbReference type="ARBA" id="ARBA00004442"/>
    </source>
</evidence>
<organism evidence="8 9">
    <name type="scientific">Shiella aurantiaca</name>
    <dbReference type="NCBI Taxonomy" id="3058365"/>
    <lineage>
        <taxon>Bacteria</taxon>
        <taxon>Pseudomonadati</taxon>
        <taxon>Bacteroidota</taxon>
        <taxon>Cytophagia</taxon>
        <taxon>Cytophagales</taxon>
        <taxon>Shiellaceae</taxon>
        <taxon>Shiella</taxon>
    </lineage>
</organism>